<comment type="similarity">
    <text evidence="2">Belongs to the DNA polymerase epsilon subunit B family.</text>
</comment>
<keyword evidence="6" id="KW-0539">Nucleus</keyword>
<evidence type="ECO:0000256" key="4">
    <source>
        <dbReference type="ARBA" id="ARBA00022705"/>
    </source>
</evidence>
<keyword evidence="5" id="KW-0238">DNA-binding</keyword>
<dbReference type="GO" id="GO:0042276">
    <property type="term" value="P:error-prone translesion synthesis"/>
    <property type="evidence" value="ECO:0007669"/>
    <property type="project" value="TreeGrafter"/>
</dbReference>
<feature type="domain" description="DNA polymerase alpha/delta/epsilon subunit B" evidence="9">
    <location>
        <begin position="543"/>
        <end position="828"/>
    </location>
</feature>
<evidence type="ECO:0000256" key="3">
    <source>
        <dbReference type="ARBA" id="ARBA00016011"/>
    </source>
</evidence>
<dbReference type="EMBL" id="QGMI01000038">
    <property type="protein sequence ID" value="TVY48668.1"/>
    <property type="molecule type" value="Genomic_DNA"/>
</dbReference>
<dbReference type="InterPro" id="IPR016266">
    <property type="entry name" value="POLE2"/>
</dbReference>
<evidence type="ECO:0000256" key="7">
    <source>
        <dbReference type="ARBA" id="ARBA00032930"/>
    </source>
</evidence>
<dbReference type="PANTHER" id="PTHR12708">
    <property type="entry name" value="DNA POLYMERASE EPSILON SUBUNIT B"/>
    <property type="match status" value="1"/>
</dbReference>
<feature type="compositionally biased region" description="Acidic residues" evidence="8">
    <location>
        <begin position="726"/>
        <end position="735"/>
    </location>
</feature>
<evidence type="ECO:0000256" key="1">
    <source>
        <dbReference type="ARBA" id="ARBA00004123"/>
    </source>
</evidence>
<dbReference type="Pfam" id="PF04042">
    <property type="entry name" value="DNA_pol_E_B"/>
    <property type="match status" value="1"/>
</dbReference>
<dbReference type="OrthoDB" id="10254730at2759"/>
<evidence type="ECO:0000259" key="9">
    <source>
        <dbReference type="Pfam" id="PF04042"/>
    </source>
</evidence>
<feature type="region of interest" description="Disordered" evidence="8">
    <location>
        <begin position="721"/>
        <end position="745"/>
    </location>
</feature>
<evidence type="ECO:0000256" key="2">
    <source>
        <dbReference type="ARBA" id="ARBA00009560"/>
    </source>
</evidence>
<dbReference type="GO" id="GO:0006261">
    <property type="term" value="P:DNA-templated DNA replication"/>
    <property type="evidence" value="ECO:0007669"/>
    <property type="project" value="InterPro"/>
</dbReference>
<evidence type="ECO:0000313" key="11">
    <source>
        <dbReference type="Proteomes" id="UP000443090"/>
    </source>
</evidence>
<dbReference type="PANTHER" id="PTHR12708:SF0">
    <property type="entry name" value="DNA POLYMERASE EPSILON SUBUNIT 2"/>
    <property type="match status" value="1"/>
</dbReference>
<comment type="subcellular location">
    <subcellularLocation>
        <location evidence="1">Nucleus</location>
    </subcellularLocation>
</comment>
<dbReference type="Proteomes" id="UP000443090">
    <property type="component" value="Unassembled WGS sequence"/>
</dbReference>
<feature type="region of interest" description="Disordered" evidence="8">
    <location>
        <begin position="255"/>
        <end position="284"/>
    </location>
</feature>
<name>A0A8H8UKC5_9HELO</name>
<evidence type="ECO:0000313" key="10">
    <source>
        <dbReference type="EMBL" id="TVY48668.1"/>
    </source>
</evidence>
<protein>
    <recommendedName>
        <fullName evidence="3">DNA polymerase epsilon subunit B</fullName>
    </recommendedName>
    <alternativeName>
        <fullName evidence="7">DNA polymerase II subunit 2</fullName>
    </alternativeName>
</protein>
<dbReference type="InterPro" id="IPR007185">
    <property type="entry name" value="DNA_pol_a/d/e_bsu"/>
</dbReference>
<evidence type="ECO:0000256" key="5">
    <source>
        <dbReference type="ARBA" id="ARBA00023125"/>
    </source>
</evidence>
<dbReference type="AlphaFoldDB" id="A0A8H8UKC5"/>
<evidence type="ECO:0000256" key="8">
    <source>
        <dbReference type="SAM" id="MobiDB-lite"/>
    </source>
</evidence>
<dbReference type="GO" id="GO:0003677">
    <property type="term" value="F:DNA binding"/>
    <property type="evidence" value="ECO:0007669"/>
    <property type="project" value="UniProtKB-KW"/>
</dbReference>
<dbReference type="GO" id="GO:0008622">
    <property type="term" value="C:epsilon DNA polymerase complex"/>
    <property type="evidence" value="ECO:0007669"/>
    <property type="project" value="InterPro"/>
</dbReference>
<sequence length="870" mass="94369">MIDCSGRAVYEGGVKEHATGDRAVHESQGFFHLAKTLNAPRRVSEWDPQNFNLSLPSQQRSLGTSYDIFTIMSKAFLPDKPRAAPIFKAPATPAPLNPIPSSSPAFATPAHPIRPFNPAAIPQKASILPILLPPATLRPLAFRTFTKKHSLTLTSSALQVLATFIGRHCGTEWREEGLAEKVLEEVAKSWKNRNGGVIVQGEDSGLKDILKNLEGSMSGGRIVASRELSRQNSLVLGSSQNGEVSHTRLGFRPGGLAGLGREDSQSSLGLSNLDVEDDEDDEGLKDPRKWLKVIDAFEQPRLVYNVGKKHFDRDTSQPSLLPQPSHKTQVFRNRYNLIHQRLLRNESFQTPTFETSKASLKRSSSTLATTQQSYKLTPIANLLGRNRSSHMLLGLLTIAPTGTLAINDLTGSIALDLTHAKAIPEDGAWFAPGMVVLVDGTYEEEDNNMGSGLGGSGGIGGTIGGKFIGFFVGGPPCERRQLTLGLGGKNGEGDATAGGGFGWVDFLGVGSERAVGSKMRKIEQRLIRNPPGKEAEGGRGRMVVIGEVNLDQPRTLQALKKLLGLYAAEPEEDTPMTFILMGNFVKHAVMARGGSGGSIEYKEYFDALALTLSEYPTLLQSATFIFVPGDNDGWASSFSAGAATALPRKGVPEMFTSRIKRAFATANAEADKEKGKKSDGEVIWTSNPSRLSLFGPTHEIVLFRDNMTGRLRRTAIKFASSKPEIEENGEDDIEMPEPTPEPEQSMDVDSEVREAESHIPEPEIAAAEAVSSDLHVARKLVKTVLDQGYLSPFGMSIRPVLWDYTSALQVYPLPTAMVLADTEAPAFCVTYEGCHVMNPGSLVAPGRRGIARWVEYDVRGKVGKVREVVF</sequence>
<organism evidence="10 11">
    <name type="scientific">Lachnellula occidentalis</name>
    <dbReference type="NCBI Taxonomy" id="215460"/>
    <lineage>
        <taxon>Eukaryota</taxon>
        <taxon>Fungi</taxon>
        <taxon>Dikarya</taxon>
        <taxon>Ascomycota</taxon>
        <taxon>Pezizomycotina</taxon>
        <taxon>Leotiomycetes</taxon>
        <taxon>Helotiales</taxon>
        <taxon>Lachnaceae</taxon>
        <taxon>Lachnellula</taxon>
    </lineage>
</organism>
<proteinExistence type="inferred from homology"/>
<comment type="caution">
    <text evidence="10">The sequence shown here is derived from an EMBL/GenBank/DDBJ whole genome shotgun (WGS) entry which is preliminary data.</text>
</comment>
<gene>
    <name evidence="10" type="primary">dpb2</name>
    <name evidence="10" type="ORF">LOCC1_G002175</name>
</gene>
<feature type="compositionally biased region" description="Acidic residues" evidence="8">
    <location>
        <begin position="274"/>
        <end position="283"/>
    </location>
</feature>
<keyword evidence="4" id="KW-0235">DNA replication</keyword>
<accession>A0A8H8UKC5</accession>
<keyword evidence="11" id="KW-1185">Reference proteome</keyword>
<reference evidence="10 11" key="1">
    <citation type="submission" date="2018-05" db="EMBL/GenBank/DDBJ databases">
        <title>Genome sequencing and assembly of the regulated plant pathogen Lachnellula willkommii and related sister species for the development of diagnostic species identification markers.</title>
        <authorList>
            <person name="Giroux E."/>
            <person name="Bilodeau G."/>
        </authorList>
    </citation>
    <scope>NUCLEOTIDE SEQUENCE [LARGE SCALE GENOMIC DNA]</scope>
    <source>
        <strain evidence="10 11">CBS 160.35</strain>
    </source>
</reference>
<evidence type="ECO:0000256" key="6">
    <source>
        <dbReference type="ARBA" id="ARBA00023242"/>
    </source>
</evidence>